<dbReference type="EMBL" id="OZ075115">
    <property type="protein sequence ID" value="CAL5061186.1"/>
    <property type="molecule type" value="Genomic_DNA"/>
</dbReference>
<dbReference type="PANTHER" id="PTHR33790">
    <property type="entry name" value="OS05G0344200 PROTEIN"/>
    <property type="match status" value="1"/>
</dbReference>
<name>A0ABC9EQA7_9POAL</name>
<feature type="region of interest" description="Disordered" evidence="1">
    <location>
        <begin position="129"/>
        <end position="157"/>
    </location>
</feature>
<dbReference type="InterPro" id="IPR040414">
    <property type="entry name" value="CID1/CID2"/>
</dbReference>
<organism evidence="2 4">
    <name type="scientific">Urochloa decumbens</name>
    <dbReference type="NCBI Taxonomy" id="240449"/>
    <lineage>
        <taxon>Eukaryota</taxon>
        <taxon>Viridiplantae</taxon>
        <taxon>Streptophyta</taxon>
        <taxon>Embryophyta</taxon>
        <taxon>Tracheophyta</taxon>
        <taxon>Spermatophyta</taxon>
        <taxon>Magnoliopsida</taxon>
        <taxon>Liliopsida</taxon>
        <taxon>Poales</taxon>
        <taxon>Poaceae</taxon>
        <taxon>PACMAD clade</taxon>
        <taxon>Panicoideae</taxon>
        <taxon>Panicodae</taxon>
        <taxon>Paniceae</taxon>
        <taxon>Melinidinae</taxon>
        <taxon>Urochloa</taxon>
    </lineage>
</organism>
<reference evidence="2 4" key="2">
    <citation type="submission" date="2024-10" db="EMBL/GenBank/DDBJ databases">
        <authorList>
            <person name="Ryan C."/>
        </authorList>
    </citation>
    <scope>NUCLEOTIDE SEQUENCE [LARGE SCALE GENOMIC DNA]</scope>
</reference>
<keyword evidence="4" id="KW-1185">Reference proteome</keyword>
<dbReference type="Proteomes" id="UP001497457">
    <property type="component" value="Chromosome 6rd"/>
</dbReference>
<evidence type="ECO:0000313" key="4">
    <source>
        <dbReference type="Proteomes" id="UP001497457"/>
    </source>
</evidence>
<protein>
    <recommendedName>
        <fullName evidence="5">Early response to dehydration 15-like protein</fullName>
    </recommendedName>
</protein>
<evidence type="ECO:0008006" key="5">
    <source>
        <dbReference type="Google" id="ProtNLM"/>
    </source>
</evidence>
<reference evidence="4" key="1">
    <citation type="submission" date="2024-06" db="EMBL/GenBank/DDBJ databases">
        <authorList>
            <person name="Ryan C."/>
        </authorList>
    </citation>
    <scope>NUCLEOTIDE SEQUENCE [LARGE SCALE GENOMIC DNA]</scope>
</reference>
<evidence type="ECO:0000256" key="1">
    <source>
        <dbReference type="SAM" id="MobiDB-lite"/>
    </source>
</evidence>
<dbReference type="PANTHER" id="PTHR33790:SF10">
    <property type="entry name" value="PROTEIN EARLY RESPONSIVE TO DEHYDRATION 15"/>
    <property type="match status" value="1"/>
</dbReference>
<gene>
    <name evidence="3" type="ORF">URODEC1_LOCUS103316</name>
    <name evidence="2" type="ORF">URODEC1_LOCUS97568</name>
</gene>
<dbReference type="EMBL" id="OZ075116">
    <property type="protein sequence ID" value="CAL5071319.1"/>
    <property type="molecule type" value="Genomic_DNA"/>
</dbReference>
<accession>A0ABC9EQA7</accession>
<proteinExistence type="predicted"/>
<dbReference type="Proteomes" id="UP001497457">
    <property type="component" value="Chromosome 5rd"/>
</dbReference>
<dbReference type="AlphaFoldDB" id="A0ABC9EQA7"/>
<feature type="compositionally biased region" description="Basic residues" evidence="1">
    <location>
        <begin position="148"/>
        <end position="157"/>
    </location>
</feature>
<evidence type="ECO:0000313" key="3">
    <source>
        <dbReference type="EMBL" id="CAL5071319.1"/>
    </source>
</evidence>
<sequence>MSTMAMASSSLNPNAPLFIPAAYRQVEDFSPEWWELVKTTAWFRDHWFRQHQQHEAAYDAALLALPDEADVVDVAALLPDDSVDLLDTDDLFYTPDHHQAAKPAAGYYDLDVLRAVSLGSPMAVVAAPSPRAAQQQHKPAQHVGVRGAARRAIHQPR</sequence>
<evidence type="ECO:0000313" key="2">
    <source>
        <dbReference type="EMBL" id="CAL5061186.1"/>
    </source>
</evidence>